<protein>
    <recommendedName>
        <fullName evidence="5">Lipoprotein</fullName>
    </recommendedName>
</protein>
<evidence type="ECO:0000256" key="2">
    <source>
        <dbReference type="SAM" id="Phobius"/>
    </source>
</evidence>
<name>A0A917AJK1_9RHOB</name>
<evidence type="ECO:0008006" key="5">
    <source>
        <dbReference type="Google" id="ProtNLM"/>
    </source>
</evidence>
<keyword evidence="2" id="KW-1133">Transmembrane helix</keyword>
<evidence type="ECO:0000313" key="3">
    <source>
        <dbReference type="EMBL" id="GGE57665.1"/>
    </source>
</evidence>
<gene>
    <name evidence="3" type="ORF">GCM10011517_26790</name>
</gene>
<organism evidence="3 4">
    <name type="scientific">Actibacterium pelagium</name>
    <dbReference type="NCBI Taxonomy" id="2029103"/>
    <lineage>
        <taxon>Bacteria</taxon>
        <taxon>Pseudomonadati</taxon>
        <taxon>Pseudomonadota</taxon>
        <taxon>Alphaproteobacteria</taxon>
        <taxon>Rhodobacterales</taxon>
        <taxon>Roseobacteraceae</taxon>
        <taxon>Actibacterium</taxon>
    </lineage>
</organism>
<feature type="region of interest" description="Disordered" evidence="1">
    <location>
        <begin position="82"/>
        <end position="116"/>
    </location>
</feature>
<dbReference type="Proteomes" id="UP000606730">
    <property type="component" value="Unassembled WGS sequence"/>
</dbReference>
<feature type="compositionally biased region" description="Acidic residues" evidence="1">
    <location>
        <begin position="97"/>
        <end position="106"/>
    </location>
</feature>
<accession>A0A917AJK1</accession>
<proteinExistence type="predicted"/>
<keyword evidence="4" id="KW-1185">Reference proteome</keyword>
<dbReference type="PROSITE" id="PS51257">
    <property type="entry name" value="PROKAR_LIPOPROTEIN"/>
    <property type="match status" value="1"/>
</dbReference>
<dbReference type="EMBL" id="BMKN01000002">
    <property type="protein sequence ID" value="GGE57665.1"/>
    <property type="molecule type" value="Genomic_DNA"/>
</dbReference>
<sequence>MLSVKLNEGTFVMNVLKLIASVGIAAVIAGCAQQEEMTMVAPEPVFDKFGGGSCEEGYVYVPGAAFEPSVCVPEDECEDIVNADGSAVPCPPPPPERDDDDDDDDSSSGRDPTGRG</sequence>
<evidence type="ECO:0000313" key="4">
    <source>
        <dbReference type="Proteomes" id="UP000606730"/>
    </source>
</evidence>
<reference evidence="3" key="2">
    <citation type="submission" date="2020-09" db="EMBL/GenBank/DDBJ databases">
        <authorList>
            <person name="Sun Q."/>
            <person name="Zhou Y."/>
        </authorList>
    </citation>
    <scope>NUCLEOTIDE SEQUENCE</scope>
    <source>
        <strain evidence="3">CGMCC 1.16012</strain>
    </source>
</reference>
<dbReference type="AlphaFoldDB" id="A0A917AJK1"/>
<feature type="transmembrane region" description="Helical" evidence="2">
    <location>
        <begin position="12"/>
        <end position="32"/>
    </location>
</feature>
<evidence type="ECO:0000256" key="1">
    <source>
        <dbReference type="SAM" id="MobiDB-lite"/>
    </source>
</evidence>
<comment type="caution">
    <text evidence="3">The sequence shown here is derived from an EMBL/GenBank/DDBJ whole genome shotgun (WGS) entry which is preliminary data.</text>
</comment>
<keyword evidence="2" id="KW-0472">Membrane</keyword>
<reference evidence="3" key="1">
    <citation type="journal article" date="2014" name="Int. J. Syst. Evol. Microbiol.">
        <title>Complete genome sequence of Corynebacterium casei LMG S-19264T (=DSM 44701T), isolated from a smear-ripened cheese.</title>
        <authorList>
            <consortium name="US DOE Joint Genome Institute (JGI-PGF)"/>
            <person name="Walter F."/>
            <person name="Albersmeier A."/>
            <person name="Kalinowski J."/>
            <person name="Ruckert C."/>
        </authorList>
    </citation>
    <scope>NUCLEOTIDE SEQUENCE</scope>
    <source>
        <strain evidence="3">CGMCC 1.16012</strain>
    </source>
</reference>
<keyword evidence="2" id="KW-0812">Transmembrane</keyword>